<evidence type="ECO:0000313" key="3">
    <source>
        <dbReference type="EMBL" id="OMO63657.1"/>
    </source>
</evidence>
<feature type="region of interest" description="Disordered" evidence="1">
    <location>
        <begin position="103"/>
        <end position="123"/>
    </location>
</feature>
<evidence type="ECO:0000256" key="2">
    <source>
        <dbReference type="SAM" id="SignalP"/>
    </source>
</evidence>
<dbReference type="Gramene" id="OMO63657">
    <property type="protein sequence ID" value="OMO63657"/>
    <property type="gene ID" value="CCACVL1_22367"/>
</dbReference>
<accession>A0A1R3H027</accession>
<protein>
    <submittedName>
        <fullName evidence="3">Uncharacterized protein</fullName>
    </submittedName>
</protein>
<reference evidence="3 4" key="1">
    <citation type="submission" date="2013-09" db="EMBL/GenBank/DDBJ databases">
        <title>Corchorus capsularis genome sequencing.</title>
        <authorList>
            <person name="Alam M."/>
            <person name="Haque M.S."/>
            <person name="Islam M.S."/>
            <person name="Emdad E.M."/>
            <person name="Islam M.M."/>
            <person name="Ahmed B."/>
            <person name="Halim A."/>
            <person name="Hossen Q.M.M."/>
            <person name="Hossain M.Z."/>
            <person name="Ahmed R."/>
            <person name="Khan M.M."/>
            <person name="Islam R."/>
            <person name="Rashid M.M."/>
            <person name="Khan S.A."/>
            <person name="Rahman M.S."/>
            <person name="Alam M."/>
        </authorList>
    </citation>
    <scope>NUCLEOTIDE SEQUENCE [LARGE SCALE GENOMIC DNA]</scope>
    <source>
        <strain evidence="4">cv. CVL-1</strain>
        <tissue evidence="3">Whole seedling</tissue>
    </source>
</reference>
<dbReference type="Proteomes" id="UP000188268">
    <property type="component" value="Unassembled WGS sequence"/>
</dbReference>
<evidence type="ECO:0000313" key="4">
    <source>
        <dbReference type="Proteomes" id="UP000188268"/>
    </source>
</evidence>
<comment type="caution">
    <text evidence="3">The sequence shown here is derived from an EMBL/GenBank/DDBJ whole genome shotgun (WGS) entry which is preliminary data.</text>
</comment>
<dbReference type="OMA" id="CAHMRVA"/>
<keyword evidence="2" id="KW-0732">Signal</keyword>
<evidence type="ECO:0000256" key="1">
    <source>
        <dbReference type="SAM" id="MobiDB-lite"/>
    </source>
</evidence>
<name>A0A1R3H027_COCAP</name>
<organism evidence="3 4">
    <name type="scientific">Corchorus capsularis</name>
    <name type="common">Jute</name>
    <dbReference type="NCBI Taxonomy" id="210143"/>
    <lineage>
        <taxon>Eukaryota</taxon>
        <taxon>Viridiplantae</taxon>
        <taxon>Streptophyta</taxon>
        <taxon>Embryophyta</taxon>
        <taxon>Tracheophyta</taxon>
        <taxon>Spermatophyta</taxon>
        <taxon>Magnoliopsida</taxon>
        <taxon>eudicotyledons</taxon>
        <taxon>Gunneridae</taxon>
        <taxon>Pentapetalae</taxon>
        <taxon>rosids</taxon>
        <taxon>malvids</taxon>
        <taxon>Malvales</taxon>
        <taxon>Malvaceae</taxon>
        <taxon>Grewioideae</taxon>
        <taxon>Apeibeae</taxon>
        <taxon>Corchorus</taxon>
    </lineage>
</organism>
<feature type="chain" id="PRO_5012187388" evidence="2">
    <location>
        <begin position="27"/>
        <end position="123"/>
    </location>
</feature>
<feature type="signal peptide" evidence="2">
    <location>
        <begin position="1"/>
        <end position="26"/>
    </location>
</feature>
<feature type="compositionally biased region" description="Low complexity" evidence="1">
    <location>
        <begin position="105"/>
        <end position="117"/>
    </location>
</feature>
<proteinExistence type="predicted"/>
<dbReference type="OrthoDB" id="991492at2759"/>
<keyword evidence="4" id="KW-1185">Reference proteome</keyword>
<dbReference type="AlphaFoldDB" id="A0A1R3H027"/>
<sequence length="123" mass="13313">MAKTQQQLTATLFFLIIFTATSLSSARLLNDFVSHGLAATEPTLNLALPLVDVNDEPVTTEEQRDRKPALLPCDHMVPIKNSHVGLRRPPRLAGKYGPMILSMLPKGPVPSSGPSKGTNDVKN</sequence>
<dbReference type="EMBL" id="AWWV01012904">
    <property type="protein sequence ID" value="OMO63657.1"/>
    <property type="molecule type" value="Genomic_DNA"/>
</dbReference>
<gene>
    <name evidence="3" type="ORF">CCACVL1_22367</name>
</gene>